<reference evidence="2" key="1">
    <citation type="submission" date="2025-08" db="UniProtKB">
        <authorList>
            <consortium name="RefSeq"/>
        </authorList>
    </citation>
    <scope>IDENTIFICATION</scope>
</reference>
<organism evidence="1 2">
    <name type="scientific">Castor canadensis</name>
    <name type="common">American beaver</name>
    <dbReference type="NCBI Taxonomy" id="51338"/>
    <lineage>
        <taxon>Eukaryota</taxon>
        <taxon>Metazoa</taxon>
        <taxon>Chordata</taxon>
        <taxon>Craniata</taxon>
        <taxon>Vertebrata</taxon>
        <taxon>Euteleostomi</taxon>
        <taxon>Mammalia</taxon>
        <taxon>Eutheria</taxon>
        <taxon>Euarchontoglires</taxon>
        <taxon>Glires</taxon>
        <taxon>Rodentia</taxon>
        <taxon>Castorimorpha</taxon>
        <taxon>Castoridae</taxon>
        <taxon>Castor</taxon>
    </lineage>
</organism>
<name>A0AC58L5V2_CASCN</name>
<dbReference type="RefSeq" id="XP_073912540.1">
    <property type="nucleotide sequence ID" value="XM_074056439.1"/>
</dbReference>
<evidence type="ECO:0000313" key="2">
    <source>
        <dbReference type="RefSeq" id="XP_073912540.1"/>
    </source>
</evidence>
<protein>
    <submittedName>
        <fullName evidence="2">Neutral amino acid uniporter 4-like</fullName>
    </submittedName>
</protein>
<accession>A0AC58L5V2</accession>
<proteinExistence type="predicted"/>
<sequence length="158" mass="17919">MHLLKGNTGTGLLGLPLAIKNAGVVLGPISLVFTGIISVHRTRILVRCSHFLCQRFKKPALGYSDTVSLAMEASPWSCLQKQAAWGRGYLLSQYTLHPTTDKWIKKMWYLYTMEFCAAMKKNEMLSFAGKWMELENIILSEETQLELVKSLHKEVSKR</sequence>
<evidence type="ECO:0000313" key="1">
    <source>
        <dbReference type="Proteomes" id="UP001732720"/>
    </source>
</evidence>
<keyword evidence="1" id="KW-1185">Reference proteome</keyword>
<dbReference type="Proteomes" id="UP001732720">
    <property type="component" value="Chromosome 15"/>
</dbReference>
<gene>
    <name evidence="2" type="primary">LOC141417501</name>
</gene>